<dbReference type="RefSeq" id="WP_015330437.1">
    <property type="nucleotide sequence ID" value="NC_020054.1"/>
</dbReference>
<proteinExistence type="predicted"/>
<protein>
    <submittedName>
        <fullName evidence="3">Uncharacterized protein</fullName>
    </submittedName>
</protein>
<keyword evidence="4" id="KW-1185">Reference proteome</keyword>
<gene>
    <name evidence="3" type="ORF">FAES_1328</name>
</gene>
<dbReference type="HOGENOM" id="CLU_2861151_0_0_10"/>
<keyword evidence="2" id="KW-0812">Transmembrane</keyword>
<dbReference type="AlphaFoldDB" id="I0K5D5"/>
<evidence type="ECO:0000313" key="3">
    <source>
        <dbReference type="EMBL" id="CCG99338.1"/>
    </source>
</evidence>
<dbReference type="KEGG" id="fae:FAES_1328"/>
<organism evidence="3 4">
    <name type="scientific">Fibrella aestuarina BUZ 2</name>
    <dbReference type="NCBI Taxonomy" id="1166018"/>
    <lineage>
        <taxon>Bacteria</taxon>
        <taxon>Pseudomonadati</taxon>
        <taxon>Bacteroidota</taxon>
        <taxon>Cytophagia</taxon>
        <taxon>Cytophagales</taxon>
        <taxon>Spirosomataceae</taxon>
        <taxon>Fibrella</taxon>
    </lineage>
</organism>
<evidence type="ECO:0000313" key="4">
    <source>
        <dbReference type="Proteomes" id="UP000011058"/>
    </source>
</evidence>
<feature type="region of interest" description="Disordered" evidence="1">
    <location>
        <begin position="1"/>
        <end position="20"/>
    </location>
</feature>
<reference evidence="3 4" key="1">
    <citation type="journal article" date="2012" name="J. Bacteriol.">
        <title>Genome Sequence of Fibrella aestuarina BUZ 2T, a Filamentous Marine Bacterium.</title>
        <authorList>
            <person name="Filippini M."/>
            <person name="Qi W."/>
            <person name="Blom J."/>
            <person name="Goesmann A."/>
            <person name="Smits T.H."/>
            <person name="Bagheri H.C."/>
        </authorList>
    </citation>
    <scope>NUCLEOTIDE SEQUENCE [LARGE SCALE GENOMIC DNA]</scope>
    <source>
        <strain evidence="4">BUZ 2T</strain>
    </source>
</reference>
<keyword evidence="2" id="KW-0472">Membrane</keyword>
<dbReference type="EMBL" id="HE796683">
    <property type="protein sequence ID" value="CCG99338.1"/>
    <property type="molecule type" value="Genomic_DNA"/>
</dbReference>
<evidence type="ECO:0000256" key="2">
    <source>
        <dbReference type="SAM" id="Phobius"/>
    </source>
</evidence>
<dbReference type="Proteomes" id="UP000011058">
    <property type="component" value="Chromosome"/>
</dbReference>
<name>I0K5D5_9BACT</name>
<keyword evidence="2" id="KW-1133">Transmembrane helix</keyword>
<feature type="transmembrane region" description="Helical" evidence="2">
    <location>
        <begin position="40"/>
        <end position="62"/>
    </location>
</feature>
<evidence type="ECO:0000256" key="1">
    <source>
        <dbReference type="SAM" id="MobiDB-lite"/>
    </source>
</evidence>
<dbReference type="STRING" id="1166018.FAES_1328"/>
<accession>I0K5D5</accession>
<sequence>MNAKANLPTKGRHDAASESDNMESFDLNMFDVESRDMPSIGTSGFEIASLLVALIILLGILYKH</sequence>